<organism evidence="2">
    <name type="scientific">Cyprideis torosa</name>
    <dbReference type="NCBI Taxonomy" id="163714"/>
    <lineage>
        <taxon>Eukaryota</taxon>
        <taxon>Metazoa</taxon>
        <taxon>Ecdysozoa</taxon>
        <taxon>Arthropoda</taxon>
        <taxon>Crustacea</taxon>
        <taxon>Oligostraca</taxon>
        <taxon>Ostracoda</taxon>
        <taxon>Podocopa</taxon>
        <taxon>Podocopida</taxon>
        <taxon>Cytherocopina</taxon>
        <taxon>Cytheroidea</taxon>
        <taxon>Cytherideidae</taxon>
        <taxon>Cyprideis</taxon>
    </lineage>
</organism>
<name>A0A7R8ZKR9_9CRUS</name>
<protein>
    <submittedName>
        <fullName evidence="2">Uncharacterized protein</fullName>
    </submittedName>
</protein>
<dbReference type="EMBL" id="OB660506">
    <property type="protein sequence ID" value="CAD7225133.1"/>
    <property type="molecule type" value="Genomic_DNA"/>
</dbReference>
<feature type="compositionally biased region" description="Basic residues" evidence="1">
    <location>
        <begin position="530"/>
        <end position="542"/>
    </location>
</feature>
<sequence>MLLASNSSDEQKEQFYRRAQMLTAMNGTPQSAPPLTIGESRLLNEYQSTPDQKPYGLNHYSNVGPARARGLETPMGLIVSRQSASSSGNSGGLPTTRLPARPPGGDARDFEARMATALRANVFAQRAAQAMSTGQNIYIPSSGSENIYEEISDASLYGYPVARNYWPGLSSSPSSRPSAIPQQTPSARYLSPHHVHHPMTSPQSQSRSLLWGTQTPQEFHRRVLGELNLEVEAMIMPHDPPPPSALDPSTPTSPNDRKTSLSSPGRPKHSKQMSCPEDTVRESRYDVPRIPPAPFSPLLCRQRSLDNSELRRAGSLSQVSATLSELKHLAPRYANGGFLARRRQWIRERGKNGGHVHQLSQGEWKERGKNGGHVHQLSQGEWKERGKNGGHVHQLSQKRGKNGGHVHQLSQGEWKERGKNGGHVHQLSQGEWKERGKNGGHVHQLSQGQIGKVTLNLKGVLNPDLEKHVHQLSQGEWKERGKNGGHVHQLSEGEWKERGKNGGHVHQLSEDSDASSTVTWDASSTTSLLRSHRRRPHAHPHPHSASSTLSGRSSSCEPEYALYDAGYRDPWVSSAGDPGPRKEPPESRNTTNNAADCGTASHPETGKSPQVAQLPTCEDLEQSDPPSPAKQNGGSGTTLADGGTSSDDGADTGFSSCEEPFLYQNGSGGEALNGTAQASSRFTRWFSWRRDGTLIGGE</sequence>
<feature type="region of interest" description="Disordered" evidence="1">
    <location>
        <begin position="235"/>
        <end position="289"/>
    </location>
</feature>
<feature type="compositionally biased region" description="Basic and acidic residues" evidence="1">
    <location>
        <begin position="489"/>
        <end position="500"/>
    </location>
</feature>
<feature type="region of interest" description="Disordered" evidence="1">
    <location>
        <begin position="82"/>
        <end position="103"/>
    </location>
</feature>
<reference evidence="2" key="1">
    <citation type="submission" date="2020-11" db="EMBL/GenBank/DDBJ databases">
        <authorList>
            <person name="Tran Van P."/>
        </authorList>
    </citation>
    <scope>NUCLEOTIDE SEQUENCE</scope>
</reference>
<feature type="compositionally biased region" description="Low complexity" evidence="1">
    <location>
        <begin position="637"/>
        <end position="656"/>
    </location>
</feature>
<feature type="region of interest" description="Disordered" evidence="1">
    <location>
        <begin position="351"/>
        <end position="408"/>
    </location>
</feature>
<feature type="region of interest" description="Disordered" evidence="1">
    <location>
        <begin position="170"/>
        <end position="209"/>
    </location>
</feature>
<evidence type="ECO:0000256" key="1">
    <source>
        <dbReference type="SAM" id="MobiDB-lite"/>
    </source>
</evidence>
<dbReference type="AlphaFoldDB" id="A0A7R8ZKR9"/>
<feature type="compositionally biased region" description="Low complexity" evidence="1">
    <location>
        <begin position="543"/>
        <end position="555"/>
    </location>
</feature>
<evidence type="ECO:0000313" key="2">
    <source>
        <dbReference type="EMBL" id="CAD7225133.1"/>
    </source>
</evidence>
<gene>
    <name evidence="2" type="ORF">CTOB1V02_LOCUS3080</name>
</gene>
<accession>A0A7R8ZKR9</accession>
<proteinExistence type="predicted"/>
<feature type="compositionally biased region" description="Basic and acidic residues" evidence="1">
    <location>
        <begin position="278"/>
        <end position="287"/>
    </location>
</feature>
<feature type="compositionally biased region" description="Polar residues" evidence="1">
    <location>
        <begin position="200"/>
        <end position="209"/>
    </location>
</feature>
<feature type="region of interest" description="Disordered" evidence="1">
    <location>
        <begin position="473"/>
        <end position="555"/>
    </location>
</feature>
<feature type="region of interest" description="Disordered" evidence="1">
    <location>
        <begin position="571"/>
        <end position="682"/>
    </location>
</feature>